<dbReference type="PATRIC" id="fig|1114964.8.peg.1803"/>
<proteinExistence type="predicted"/>
<dbReference type="AlphaFoldDB" id="T0H2A3"/>
<gene>
    <name evidence="1" type="ORF">L485_00845</name>
</gene>
<dbReference type="EMBL" id="ATIB01000017">
    <property type="protein sequence ID" value="EQB06208.1"/>
    <property type="molecule type" value="Genomic_DNA"/>
</dbReference>
<accession>T0H2A3</accession>
<keyword evidence="2" id="KW-1185">Reference proteome</keyword>
<organism evidence="1 2">
    <name type="scientific">Sphingobium baderi LL03</name>
    <dbReference type="NCBI Taxonomy" id="1114964"/>
    <lineage>
        <taxon>Bacteria</taxon>
        <taxon>Pseudomonadati</taxon>
        <taxon>Pseudomonadota</taxon>
        <taxon>Alphaproteobacteria</taxon>
        <taxon>Sphingomonadales</taxon>
        <taxon>Sphingomonadaceae</taxon>
        <taxon>Sphingobium</taxon>
    </lineage>
</organism>
<dbReference type="Proteomes" id="UP000015524">
    <property type="component" value="Unassembled WGS sequence"/>
</dbReference>
<sequence>MRARKHIIQVLEVTASNIRSLGPAGALSVEPYRPYQIWLAEVEAALAAARGDRKSRKS</sequence>
<reference evidence="1 2" key="1">
    <citation type="journal article" date="2013" name="Genome Announc.">
        <title>Draft Genome Sequence of a Hexachlorocyclohexane-Degrading Bacterium, Sphingobium baderi Strain LL03T.</title>
        <authorList>
            <person name="Kaur J."/>
            <person name="Verma H."/>
            <person name="Tripathi C."/>
            <person name="Khurana J.P."/>
            <person name="Lal R."/>
        </authorList>
    </citation>
    <scope>NUCLEOTIDE SEQUENCE [LARGE SCALE GENOMIC DNA]</scope>
    <source>
        <strain evidence="1 2">LL03</strain>
    </source>
</reference>
<evidence type="ECO:0000313" key="2">
    <source>
        <dbReference type="Proteomes" id="UP000015524"/>
    </source>
</evidence>
<evidence type="ECO:0000313" key="1">
    <source>
        <dbReference type="EMBL" id="EQB06208.1"/>
    </source>
</evidence>
<comment type="caution">
    <text evidence="1">The sequence shown here is derived from an EMBL/GenBank/DDBJ whole genome shotgun (WGS) entry which is preliminary data.</text>
</comment>
<name>T0H2A3_9SPHN</name>
<protein>
    <submittedName>
        <fullName evidence="1">Uncharacterized protein</fullName>
    </submittedName>
</protein>